<name>L2GU48_VAVCU</name>
<evidence type="ECO:0000313" key="2">
    <source>
        <dbReference type="Proteomes" id="UP000011081"/>
    </source>
</evidence>
<keyword evidence="2" id="KW-1185">Reference proteome</keyword>
<dbReference type="GeneID" id="19879175"/>
<dbReference type="EMBL" id="GL877422">
    <property type="protein sequence ID" value="ELA47196.1"/>
    <property type="molecule type" value="Genomic_DNA"/>
</dbReference>
<dbReference type="RefSeq" id="XP_008074314.1">
    <property type="nucleotide sequence ID" value="XM_008076123.1"/>
</dbReference>
<dbReference type="OrthoDB" id="10396117at2759"/>
<dbReference type="Proteomes" id="UP000011081">
    <property type="component" value="Unassembled WGS sequence"/>
</dbReference>
<organism evidence="1 2">
    <name type="scientific">Vavraia culicis (isolate floridensis)</name>
    <name type="common">Microsporidian parasite</name>
    <dbReference type="NCBI Taxonomy" id="948595"/>
    <lineage>
        <taxon>Eukaryota</taxon>
        <taxon>Fungi</taxon>
        <taxon>Fungi incertae sedis</taxon>
        <taxon>Microsporidia</taxon>
        <taxon>Pleistophoridae</taxon>
        <taxon>Vavraia</taxon>
    </lineage>
</organism>
<dbReference type="OMA" id="PISCYIN"/>
<dbReference type="VEuPathDB" id="MicrosporidiaDB:VCUG_01296"/>
<proteinExistence type="predicted"/>
<dbReference type="HOGENOM" id="CLU_900756_0_0_1"/>
<sequence length="366" mass="41664">MNQYRVVLSLLSQKSAQLRGITDIDLDFIGLISKMSPGSMLVGDVFHPKILLQNLVIEYDLAYPISCYVNALLVVLPFLKIKIVLRGTTNLCSKSLVGEETETETDKKCDGRKKEGTKHKEAIDGKQLNRKTCRNSSSVKNVRTTVPEVGFDEDLAKKCENFDRSIDSLPIKLDVMKLFGAEIKHKILKRGFNSSRGRLELVNEQALERLKSVKQTDTGRKRINTLIVASHLSDFLPKSIRSQVKENIPDARIDIDRNKDSETVGLQVMMYCKYFYYETYEIDHSEKWCEEMMKYIFERIISDDVFDGKLTDLIFVCMSLATGVSQAKIHGFDSIANLVKTFYPVEVLEKDGVVNVMGVDYCNVWQ</sequence>
<gene>
    <name evidence="1" type="ORF">VCUG_01296</name>
</gene>
<dbReference type="InParanoid" id="L2GU48"/>
<accession>L2GU48</accession>
<protein>
    <submittedName>
        <fullName evidence="1">Uncharacterized protein</fullName>
    </submittedName>
</protein>
<dbReference type="AlphaFoldDB" id="L2GU48"/>
<reference evidence="2" key="1">
    <citation type="submission" date="2011-03" db="EMBL/GenBank/DDBJ databases">
        <title>The genome sequence of Vavraia culicis strain floridensis.</title>
        <authorList>
            <consortium name="The Broad Institute Genome Sequencing Platform"/>
            <person name="Cuomo C."/>
            <person name="Becnel J."/>
            <person name="Sanscrainte N."/>
            <person name="Young S.K."/>
            <person name="Zeng Q."/>
            <person name="Gargeya S."/>
            <person name="Fitzgerald M."/>
            <person name="Haas B."/>
            <person name="Abouelleil A."/>
            <person name="Alvarado L."/>
            <person name="Arachchi H.M."/>
            <person name="Berlin A."/>
            <person name="Chapman S.B."/>
            <person name="Gearin G."/>
            <person name="Goldberg J."/>
            <person name="Griggs A."/>
            <person name="Gujja S."/>
            <person name="Hansen M."/>
            <person name="Heiman D."/>
            <person name="Howarth C."/>
            <person name="Larimer J."/>
            <person name="Lui A."/>
            <person name="MacDonald P.J.P."/>
            <person name="McCowen C."/>
            <person name="Montmayeur A."/>
            <person name="Murphy C."/>
            <person name="Neiman D."/>
            <person name="Pearson M."/>
            <person name="Priest M."/>
            <person name="Roberts A."/>
            <person name="Saif S."/>
            <person name="Shea T."/>
            <person name="Sisk P."/>
            <person name="Stolte C."/>
            <person name="Sykes S."/>
            <person name="Wortman J."/>
            <person name="Nusbaum C."/>
            <person name="Birren B."/>
        </authorList>
    </citation>
    <scope>NUCLEOTIDE SEQUENCE [LARGE SCALE GENOMIC DNA]</scope>
    <source>
        <strain evidence="2">floridensis</strain>
    </source>
</reference>
<evidence type="ECO:0000313" key="1">
    <source>
        <dbReference type="EMBL" id="ELA47196.1"/>
    </source>
</evidence>